<keyword evidence="1 5" id="KW-0489">Methyltransferase</keyword>
<dbReference type="SUPFAM" id="SSF53335">
    <property type="entry name" value="S-adenosyl-L-methionine-dependent methyltransferases"/>
    <property type="match status" value="1"/>
</dbReference>
<dbReference type="InterPro" id="IPR018117">
    <property type="entry name" value="C5_DNA_meth_AS"/>
</dbReference>
<proteinExistence type="inferred from homology"/>
<dbReference type="PROSITE" id="PS00094">
    <property type="entry name" value="C5_MTASE_1"/>
    <property type="match status" value="1"/>
</dbReference>
<name>A0A1V4BUD2_MICAE</name>
<dbReference type="GO" id="GO:0003886">
    <property type="term" value="F:DNA (cytosine-5-)-methyltransferase activity"/>
    <property type="evidence" value="ECO:0007669"/>
    <property type="project" value="UniProtKB-EC"/>
</dbReference>
<keyword evidence="4" id="KW-0680">Restriction system</keyword>
<evidence type="ECO:0000256" key="1">
    <source>
        <dbReference type="ARBA" id="ARBA00022603"/>
    </source>
</evidence>
<reference evidence="8 9" key="1">
    <citation type="submission" date="2017-02" db="EMBL/GenBank/DDBJ databases">
        <title>Genome sequence of Microcystis aeruginosa KW.</title>
        <authorList>
            <person name="Oh H.-M."/>
            <person name="Ahn C.-Y."/>
            <person name="Jeong H."/>
            <person name="Srivastava A."/>
            <person name="Lee H.-G."/>
            <person name="Kang S.-R."/>
        </authorList>
    </citation>
    <scope>NUCLEOTIDE SEQUENCE [LARGE SCALE GENOMIC DNA]</scope>
    <source>
        <strain evidence="8 9">KW</strain>
    </source>
</reference>
<evidence type="ECO:0000313" key="8">
    <source>
        <dbReference type="EMBL" id="OPF17805.1"/>
    </source>
</evidence>
<evidence type="ECO:0000256" key="2">
    <source>
        <dbReference type="ARBA" id="ARBA00022679"/>
    </source>
</evidence>
<dbReference type="PANTHER" id="PTHR10629:SF52">
    <property type="entry name" value="DNA (CYTOSINE-5)-METHYLTRANSFERASE 1"/>
    <property type="match status" value="1"/>
</dbReference>
<dbReference type="EMBL" id="MVGR01000004">
    <property type="protein sequence ID" value="OPF17805.1"/>
    <property type="molecule type" value="Genomic_DNA"/>
</dbReference>
<dbReference type="PROSITE" id="PS00095">
    <property type="entry name" value="C5_MTASE_2"/>
    <property type="match status" value="1"/>
</dbReference>
<dbReference type="RefSeq" id="WP_079208848.1">
    <property type="nucleotide sequence ID" value="NZ_MVGR01000004.1"/>
</dbReference>
<feature type="active site" evidence="5">
    <location>
        <position position="118"/>
    </location>
</feature>
<evidence type="ECO:0000256" key="3">
    <source>
        <dbReference type="ARBA" id="ARBA00022691"/>
    </source>
</evidence>
<accession>A0A1V4BUD2</accession>
<keyword evidence="2 5" id="KW-0808">Transferase</keyword>
<keyword evidence="3 5" id="KW-0949">S-adenosyl-L-methionine</keyword>
<protein>
    <recommendedName>
        <fullName evidence="7">Cytosine-specific methyltransferase</fullName>
        <ecNumber evidence="7">2.1.1.37</ecNumber>
    </recommendedName>
</protein>
<comment type="catalytic activity">
    <reaction evidence="7">
        <text>a 2'-deoxycytidine in DNA + S-adenosyl-L-methionine = a 5-methyl-2'-deoxycytidine in DNA + S-adenosyl-L-homocysteine + H(+)</text>
        <dbReference type="Rhea" id="RHEA:13681"/>
        <dbReference type="Rhea" id="RHEA-COMP:11369"/>
        <dbReference type="Rhea" id="RHEA-COMP:11370"/>
        <dbReference type="ChEBI" id="CHEBI:15378"/>
        <dbReference type="ChEBI" id="CHEBI:57856"/>
        <dbReference type="ChEBI" id="CHEBI:59789"/>
        <dbReference type="ChEBI" id="CHEBI:85452"/>
        <dbReference type="ChEBI" id="CHEBI:85454"/>
        <dbReference type="EC" id="2.1.1.37"/>
    </reaction>
</comment>
<gene>
    <name evidence="8" type="ORF">B1L04_18100</name>
</gene>
<dbReference type="EC" id="2.1.1.37" evidence="7"/>
<evidence type="ECO:0000256" key="6">
    <source>
        <dbReference type="RuleBase" id="RU000416"/>
    </source>
</evidence>
<dbReference type="Pfam" id="PF00145">
    <property type="entry name" value="DNA_methylase"/>
    <property type="match status" value="1"/>
</dbReference>
<dbReference type="InterPro" id="IPR029063">
    <property type="entry name" value="SAM-dependent_MTases_sf"/>
</dbReference>
<evidence type="ECO:0000256" key="4">
    <source>
        <dbReference type="ARBA" id="ARBA00022747"/>
    </source>
</evidence>
<comment type="caution">
    <text evidence="8">The sequence shown here is derived from an EMBL/GenBank/DDBJ whole genome shotgun (WGS) entry which is preliminary data.</text>
</comment>
<dbReference type="InterPro" id="IPR001525">
    <property type="entry name" value="C5_MeTfrase"/>
</dbReference>
<evidence type="ECO:0000256" key="7">
    <source>
        <dbReference type="RuleBase" id="RU000417"/>
    </source>
</evidence>
<evidence type="ECO:0000256" key="5">
    <source>
        <dbReference type="PROSITE-ProRule" id="PRU01016"/>
    </source>
</evidence>
<organism evidence="8 9">
    <name type="scientific">Microcystis aeruginosa KW</name>
    <dbReference type="NCBI Taxonomy" id="1960155"/>
    <lineage>
        <taxon>Bacteria</taxon>
        <taxon>Bacillati</taxon>
        <taxon>Cyanobacteriota</taxon>
        <taxon>Cyanophyceae</taxon>
        <taxon>Oscillatoriophycideae</taxon>
        <taxon>Chroococcales</taxon>
        <taxon>Microcystaceae</taxon>
        <taxon>Microcystis</taxon>
    </lineage>
</organism>
<dbReference type="Proteomes" id="UP000189835">
    <property type="component" value="Unassembled WGS sequence"/>
</dbReference>
<dbReference type="InterPro" id="IPR050390">
    <property type="entry name" value="C5-Methyltransferase"/>
</dbReference>
<dbReference type="GO" id="GO:0032259">
    <property type="term" value="P:methylation"/>
    <property type="evidence" value="ECO:0007669"/>
    <property type="project" value="UniProtKB-KW"/>
</dbReference>
<dbReference type="InterPro" id="IPR031303">
    <property type="entry name" value="C5_meth_CS"/>
</dbReference>
<comment type="similarity">
    <text evidence="5 6">Belongs to the class I-like SAM-binding methyltransferase superfamily. C5-methyltransferase family.</text>
</comment>
<dbReference type="GO" id="GO:0009307">
    <property type="term" value="P:DNA restriction-modification system"/>
    <property type="evidence" value="ECO:0007669"/>
    <property type="project" value="UniProtKB-KW"/>
</dbReference>
<dbReference type="GO" id="GO:0003677">
    <property type="term" value="F:DNA binding"/>
    <property type="evidence" value="ECO:0007669"/>
    <property type="project" value="TreeGrafter"/>
</dbReference>
<dbReference type="Gene3D" id="3.90.120.10">
    <property type="entry name" value="DNA Methylase, subunit A, domain 2"/>
    <property type="match status" value="1"/>
</dbReference>
<dbReference type="NCBIfam" id="TIGR00675">
    <property type="entry name" value="dcm"/>
    <property type="match status" value="1"/>
</dbReference>
<dbReference type="Gene3D" id="3.40.50.150">
    <property type="entry name" value="Vaccinia Virus protein VP39"/>
    <property type="match status" value="1"/>
</dbReference>
<dbReference type="PANTHER" id="PTHR10629">
    <property type="entry name" value="CYTOSINE-SPECIFIC METHYLTRANSFERASE"/>
    <property type="match status" value="1"/>
</dbReference>
<sequence length="432" mass="49464">MNRQQKRVLSLFSGCGGMDLGLEGGFWVHQDCVNENIHQDWIVERREPWLKLPRTTFETVFANDITKAAHNAWIPYFEKRGKKNVFHLGSIVDLVKQAEKGEFQFPSNIDVVTGGFPCQDFSVSGKRKGFNSHKSHTGKLLDESEDSFQDNRGKLYYWMKRVIELTLPKVFIAENVKGLISLANVKDIIEDDFSAIGKDGYIVIPKLLFAPDYGIPQTRERIIFIGLNKTYLKATAIAHLENHDIFPHPTHKVIKHQLNLFESIYPLKTYSTVGQILSGLEEPEDELFDLSQKSYSKAKHYGKTQGQIEVNLQGLGPTIRSEHHGNIEFRRLSLELGGKIVNELEAGLKMRRLTVRECARIQTFPDDFQFVRPQNKGDEKYSLSATDGYKLIGNAVPPLLAYHIARHLEHQWDYLFEDIYSATKDNLLMELQ</sequence>
<evidence type="ECO:0000313" key="9">
    <source>
        <dbReference type="Proteomes" id="UP000189835"/>
    </source>
</evidence>
<dbReference type="PRINTS" id="PR00105">
    <property type="entry name" value="C5METTRFRASE"/>
</dbReference>
<dbReference type="REBASE" id="262611">
    <property type="entry name" value="M.MaeKWORF18100P"/>
</dbReference>
<dbReference type="AlphaFoldDB" id="A0A1V4BUD2"/>
<dbReference type="PROSITE" id="PS51679">
    <property type="entry name" value="SAM_MT_C5"/>
    <property type="match status" value="1"/>
</dbReference>
<dbReference type="GO" id="GO:0044027">
    <property type="term" value="P:negative regulation of gene expression via chromosomal CpG island methylation"/>
    <property type="evidence" value="ECO:0007669"/>
    <property type="project" value="TreeGrafter"/>
</dbReference>